<protein>
    <submittedName>
        <fullName evidence="1">Uncharacterized protein</fullName>
    </submittedName>
</protein>
<gene>
    <name evidence="1" type="ORF">KQI86_08465</name>
</gene>
<dbReference type="RefSeq" id="WP_216438839.1">
    <property type="nucleotide sequence ID" value="NZ_JAHLQF010000002.1"/>
</dbReference>
<evidence type="ECO:0000313" key="2">
    <source>
        <dbReference type="Proteomes" id="UP000726170"/>
    </source>
</evidence>
<accession>A0ABS6EIU6</accession>
<proteinExistence type="predicted"/>
<sequence>MDNFRIQLLTQNWIDNVSDDGKDLCSHGKVQLMINGIVLSNENSGDWTVASSGLKLMKSAIYGYDSGIDFELISCCGYLRMFPSCNRYITWDTEINDNLIIISNIQCPEVDKEELKPLSGKIEIQYMEYTTQVLNFANKVIEFYSSSLPKQFYSKYEEEEYKLFWKEFNEYHQTLTEDINKKN</sequence>
<comment type="caution">
    <text evidence="1">The sequence shown here is derived from an EMBL/GenBank/DDBJ whole genome shotgun (WGS) entry which is preliminary data.</text>
</comment>
<evidence type="ECO:0000313" key="1">
    <source>
        <dbReference type="EMBL" id="MBU5484360.1"/>
    </source>
</evidence>
<reference evidence="1 2" key="1">
    <citation type="submission" date="2021-06" db="EMBL/GenBank/DDBJ databases">
        <authorList>
            <person name="Sun Q."/>
            <person name="Li D."/>
        </authorList>
    </citation>
    <scope>NUCLEOTIDE SEQUENCE [LARGE SCALE GENOMIC DNA]</scope>
    <source>
        <strain evidence="1 2">MSJ-11</strain>
    </source>
</reference>
<dbReference type="Proteomes" id="UP000726170">
    <property type="component" value="Unassembled WGS sequence"/>
</dbReference>
<name>A0ABS6EIU6_9CLOT</name>
<keyword evidence="2" id="KW-1185">Reference proteome</keyword>
<organism evidence="1 2">
    <name type="scientific">Clostridium mobile</name>
    <dbReference type="NCBI Taxonomy" id="2841512"/>
    <lineage>
        <taxon>Bacteria</taxon>
        <taxon>Bacillati</taxon>
        <taxon>Bacillota</taxon>
        <taxon>Clostridia</taxon>
        <taxon>Eubacteriales</taxon>
        <taxon>Clostridiaceae</taxon>
        <taxon>Clostridium</taxon>
    </lineage>
</organism>
<dbReference type="EMBL" id="JAHLQF010000002">
    <property type="protein sequence ID" value="MBU5484360.1"/>
    <property type="molecule type" value="Genomic_DNA"/>
</dbReference>